<organism evidence="2 3">
    <name type="scientific">Necator americanus</name>
    <name type="common">Human hookworm</name>
    <dbReference type="NCBI Taxonomy" id="51031"/>
    <lineage>
        <taxon>Eukaryota</taxon>
        <taxon>Metazoa</taxon>
        <taxon>Ecdysozoa</taxon>
        <taxon>Nematoda</taxon>
        <taxon>Chromadorea</taxon>
        <taxon>Rhabditida</taxon>
        <taxon>Rhabditina</taxon>
        <taxon>Rhabditomorpha</taxon>
        <taxon>Strongyloidea</taxon>
        <taxon>Ancylostomatidae</taxon>
        <taxon>Bunostominae</taxon>
        <taxon>Necator</taxon>
    </lineage>
</organism>
<evidence type="ECO:0000256" key="1">
    <source>
        <dbReference type="SAM" id="MobiDB-lite"/>
    </source>
</evidence>
<reference evidence="2 3" key="1">
    <citation type="submission" date="2023-08" db="EMBL/GenBank/DDBJ databases">
        <title>A Necator americanus chromosomal reference genome.</title>
        <authorList>
            <person name="Ilik V."/>
            <person name="Petrzelkova K.J."/>
            <person name="Pardy F."/>
            <person name="Fuh T."/>
            <person name="Niatou-Singa F.S."/>
            <person name="Gouil Q."/>
            <person name="Baker L."/>
            <person name="Ritchie M.E."/>
            <person name="Jex A.R."/>
            <person name="Gazzola D."/>
            <person name="Li H."/>
            <person name="Toshio Fujiwara R."/>
            <person name="Zhan B."/>
            <person name="Aroian R.V."/>
            <person name="Pafco B."/>
            <person name="Schwarz E.M."/>
        </authorList>
    </citation>
    <scope>NUCLEOTIDE SEQUENCE [LARGE SCALE GENOMIC DNA]</scope>
    <source>
        <strain evidence="2 3">Aroian</strain>
        <tissue evidence="2">Whole animal</tissue>
    </source>
</reference>
<evidence type="ECO:0000313" key="2">
    <source>
        <dbReference type="EMBL" id="KAK6736963.1"/>
    </source>
</evidence>
<name>A0ABR1CEV7_NECAM</name>
<feature type="region of interest" description="Disordered" evidence="1">
    <location>
        <begin position="44"/>
        <end position="74"/>
    </location>
</feature>
<proteinExistence type="predicted"/>
<gene>
    <name evidence="2" type="primary">Necator_chrII.g7367</name>
    <name evidence="2" type="ORF">RB195_019574</name>
</gene>
<evidence type="ECO:0008006" key="4">
    <source>
        <dbReference type="Google" id="ProtNLM"/>
    </source>
</evidence>
<accession>A0ABR1CEV7</accession>
<keyword evidence="3" id="KW-1185">Reference proteome</keyword>
<dbReference type="Proteomes" id="UP001303046">
    <property type="component" value="Unassembled WGS sequence"/>
</dbReference>
<evidence type="ECO:0000313" key="3">
    <source>
        <dbReference type="Proteomes" id="UP001303046"/>
    </source>
</evidence>
<protein>
    <recommendedName>
        <fullName evidence="4">Mos1 transposase HTH domain-containing protein</fullName>
    </recommendedName>
</protein>
<dbReference type="EMBL" id="JAVFWL010000002">
    <property type="protein sequence ID" value="KAK6736963.1"/>
    <property type="molecule type" value="Genomic_DNA"/>
</dbReference>
<comment type="caution">
    <text evidence="2">The sequence shown here is derived from an EMBL/GenBank/DDBJ whole genome shotgun (WGS) entry which is preliminary data.</text>
</comment>
<sequence>MSITQEQLRAIIFYEWHGGIGATAAAHNINIKLHEGATTIRTVKDSDFEDKPRSSGGGVFDSDKSSLSKTPPFSTYAVEEDPKINFRSFATRLGCNHSSVASRPLTTEKCWLDGSLTP</sequence>
<feature type="compositionally biased region" description="Basic and acidic residues" evidence="1">
    <location>
        <begin position="44"/>
        <end position="53"/>
    </location>
</feature>